<accession>A0A2T0K5B2</accession>
<evidence type="ECO:0000313" key="3">
    <source>
        <dbReference type="EMBL" id="PRX18782.1"/>
    </source>
</evidence>
<keyword evidence="6" id="KW-1185">Reference proteome</keyword>
<dbReference type="EMBL" id="PVMZ01000013">
    <property type="protein sequence ID" value="PRX18168.1"/>
    <property type="molecule type" value="Genomic_DNA"/>
</dbReference>
<evidence type="ECO:0000313" key="4">
    <source>
        <dbReference type="EMBL" id="PRX22485.1"/>
    </source>
</evidence>
<gene>
    <name evidence="5" type="ORF">CLV67_1021</name>
    <name evidence="4" type="ORF">CLV67_1041</name>
    <name evidence="3" type="ORF">CLV67_112257</name>
    <name evidence="2" type="ORF">CLV67_1131</name>
</gene>
<evidence type="ECO:0000256" key="1">
    <source>
        <dbReference type="SAM" id="MobiDB-lite"/>
    </source>
</evidence>
<dbReference type="EMBL" id="PVMZ01000002">
    <property type="protein sequence ID" value="PRX24229.1"/>
    <property type="molecule type" value="Genomic_DNA"/>
</dbReference>
<evidence type="ECO:0008006" key="7">
    <source>
        <dbReference type="Google" id="ProtNLM"/>
    </source>
</evidence>
<dbReference type="EMBL" id="PVMZ01000004">
    <property type="protein sequence ID" value="PRX22485.1"/>
    <property type="molecule type" value="Genomic_DNA"/>
</dbReference>
<proteinExistence type="predicted"/>
<feature type="region of interest" description="Disordered" evidence="1">
    <location>
        <begin position="1"/>
        <end position="32"/>
    </location>
</feature>
<evidence type="ECO:0000313" key="6">
    <source>
        <dbReference type="Proteomes" id="UP000239415"/>
    </source>
</evidence>
<reference evidence="2 6" key="1">
    <citation type="submission" date="2018-03" db="EMBL/GenBank/DDBJ databases">
        <title>Genomic Encyclopedia of Archaeal and Bacterial Type Strains, Phase II (KMG-II): from individual species to whole genera.</title>
        <authorList>
            <person name="Goeker M."/>
        </authorList>
    </citation>
    <scope>NUCLEOTIDE SEQUENCE [LARGE SCALE GENOMIC DNA]</scope>
    <source>
        <strain evidence="2 6">DSM 43146</strain>
    </source>
</reference>
<dbReference type="Proteomes" id="UP000239415">
    <property type="component" value="Unassembled WGS sequence"/>
</dbReference>
<feature type="non-terminal residue" evidence="2">
    <location>
        <position position="1"/>
    </location>
</feature>
<protein>
    <recommendedName>
        <fullName evidence="7">Integrase-like protein</fullName>
    </recommendedName>
</protein>
<dbReference type="EMBL" id="PVMZ01000012">
    <property type="protein sequence ID" value="PRX18782.1"/>
    <property type="molecule type" value="Genomic_DNA"/>
</dbReference>
<evidence type="ECO:0000313" key="5">
    <source>
        <dbReference type="EMBL" id="PRX24229.1"/>
    </source>
</evidence>
<comment type="caution">
    <text evidence="2">The sequence shown here is derived from an EMBL/GenBank/DDBJ whole genome shotgun (WGS) entry which is preliminary data.</text>
</comment>
<name>A0A2T0K5B2_9ACTN</name>
<evidence type="ECO:0000313" key="2">
    <source>
        <dbReference type="EMBL" id="PRX18168.1"/>
    </source>
</evidence>
<dbReference type="AlphaFoldDB" id="A0A2T0K5B2"/>
<sequence>PRFLHTYNHHRHHTAIGGPPANRVPNLSGQNI</sequence>
<organism evidence="2 6">
    <name type="scientific">Actinoplanes italicus</name>
    <dbReference type="NCBI Taxonomy" id="113567"/>
    <lineage>
        <taxon>Bacteria</taxon>
        <taxon>Bacillati</taxon>
        <taxon>Actinomycetota</taxon>
        <taxon>Actinomycetes</taxon>
        <taxon>Micromonosporales</taxon>
        <taxon>Micromonosporaceae</taxon>
        <taxon>Actinoplanes</taxon>
    </lineage>
</organism>